<feature type="domain" description="Pectinesterase inhibitor" evidence="4">
    <location>
        <begin position="1"/>
        <end position="138"/>
    </location>
</feature>
<dbReference type="PANTHER" id="PTHR36710">
    <property type="entry name" value="PECTINESTERASE INHIBITOR-LIKE"/>
    <property type="match status" value="1"/>
</dbReference>
<name>A0ABD1LP87_9FABA</name>
<dbReference type="InterPro" id="IPR034087">
    <property type="entry name" value="C/VIF1"/>
</dbReference>
<keyword evidence="1" id="KW-0732">Signal</keyword>
<dbReference type="Pfam" id="PF04043">
    <property type="entry name" value="PMEI"/>
    <property type="match status" value="1"/>
</dbReference>
<dbReference type="FunFam" id="1.20.140.40:FF:000009">
    <property type="entry name" value="Invertase/pectin methylesterase inhibitor family protein"/>
    <property type="match status" value="1"/>
</dbReference>
<dbReference type="AlphaFoldDB" id="A0ABD1LP87"/>
<dbReference type="NCBIfam" id="TIGR01614">
    <property type="entry name" value="PME_inhib"/>
    <property type="match status" value="1"/>
</dbReference>
<evidence type="ECO:0000313" key="6">
    <source>
        <dbReference type="Proteomes" id="UP001603857"/>
    </source>
</evidence>
<keyword evidence="2" id="KW-1015">Disulfide bond</keyword>
<dbReference type="PANTHER" id="PTHR36710:SF13">
    <property type="entry name" value="PUTATIVE-RELATED"/>
    <property type="match status" value="1"/>
</dbReference>
<dbReference type="Proteomes" id="UP001603857">
    <property type="component" value="Unassembled WGS sequence"/>
</dbReference>
<evidence type="ECO:0000256" key="2">
    <source>
        <dbReference type="ARBA" id="ARBA00023157"/>
    </source>
</evidence>
<dbReference type="EMBL" id="JBGMDY010000008">
    <property type="protein sequence ID" value="KAL2325322.1"/>
    <property type="molecule type" value="Genomic_DNA"/>
</dbReference>
<organism evidence="5 6">
    <name type="scientific">Flemingia macrophylla</name>
    <dbReference type="NCBI Taxonomy" id="520843"/>
    <lineage>
        <taxon>Eukaryota</taxon>
        <taxon>Viridiplantae</taxon>
        <taxon>Streptophyta</taxon>
        <taxon>Embryophyta</taxon>
        <taxon>Tracheophyta</taxon>
        <taxon>Spermatophyta</taxon>
        <taxon>Magnoliopsida</taxon>
        <taxon>eudicotyledons</taxon>
        <taxon>Gunneridae</taxon>
        <taxon>Pentapetalae</taxon>
        <taxon>rosids</taxon>
        <taxon>fabids</taxon>
        <taxon>Fabales</taxon>
        <taxon>Fabaceae</taxon>
        <taxon>Papilionoideae</taxon>
        <taxon>50 kb inversion clade</taxon>
        <taxon>NPAAA clade</taxon>
        <taxon>indigoferoid/millettioid clade</taxon>
        <taxon>Phaseoleae</taxon>
        <taxon>Flemingia</taxon>
    </lineage>
</organism>
<evidence type="ECO:0000256" key="3">
    <source>
        <dbReference type="ARBA" id="ARBA00038471"/>
    </source>
</evidence>
<dbReference type="InterPro" id="IPR035513">
    <property type="entry name" value="Invertase/methylesterase_inhib"/>
</dbReference>
<reference evidence="5 6" key="1">
    <citation type="submission" date="2024-08" db="EMBL/GenBank/DDBJ databases">
        <title>Insights into the chromosomal genome structure of Flemingia macrophylla.</title>
        <authorList>
            <person name="Ding Y."/>
            <person name="Zhao Y."/>
            <person name="Bi W."/>
            <person name="Wu M."/>
            <person name="Zhao G."/>
            <person name="Gong Y."/>
            <person name="Li W."/>
            <person name="Zhang P."/>
        </authorList>
    </citation>
    <scope>NUCLEOTIDE SEQUENCE [LARGE SCALE GENOMIC DNA]</scope>
    <source>
        <strain evidence="5">DYQJB</strain>
        <tissue evidence="5">Leaf</tissue>
    </source>
</reference>
<dbReference type="InterPro" id="IPR052421">
    <property type="entry name" value="PCW_Enzyme_Inhibitor"/>
</dbReference>
<protein>
    <recommendedName>
        <fullName evidence="4">Pectinesterase inhibitor domain-containing protein</fullName>
    </recommendedName>
</protein>
<dbReference type="CDD" id="cd15796">
    <property type="entry name" value="CIF_like"/>
    <property type="match status" value="1"/>
</dbReference>
<sequence>MNFIKQTCQKTPNPNLCIQLIEANPRGHTADVLGLALILVDVIKARANEVSNIINKLIKEGGNKEALSSCANKYKAILVADVSQATQALQFGNPKFGEDATSDSAVEVTSCEEGFGEKSPLTLENNSMRDVANVTRAIIRLLL</sequence>
<evidence type="ECO:0000256" key="1">
    <source>
        <dbReference type="ARBA" id="ARBA00022729"/>
    </source>
</evidence>
<evidence type="ECO:0000313" key="5">
    <source>
        <dbReference type="EMBL" id="KAL2325322.1"/>
    </source>
</evidence>
<comment type="similarity">
    <text evidence="3">Belongs to the PMEI family.</text>
</comment>
<comment type="caution">
    <text evidence="5">The sequence shown here is derived from an EMBL/GenBank/DDBJ whole genome shotgun (WGS) entry which is preliminary data.</text>
</comment>
<dbReference type="Gene3D" id="1.20.140.40">
    <property type="entry name" value="Invertase/pectin methylesterase inhibitor family protein"/>
    <property type="match status" value="1"/>
</dbReference>
<proteinExistence type="inferred from homology"/>
<dbReference type="SMART" id="SM00856">
    <property type="entry name" value="PMEI"/>
    <property type="match status" value="1"/>
</dbReference>
<gene>
    <name evidence="5" type="ORF">Fmac_024380</name>
</gene>
<dbReference type="InterPro" id="IPR006501">
    <property type="entry name" value="Pectinesterase_inhib_dom"/>
</dbReference>
<dbReference type="SUPFAM" id="SSF101148">
    <property type="entry name" value="Plant invertase/pectin methylesterase inhibitor"/>
    <property type="match status" value="1"/>
</dbReference>
<keyword evidence="6" id="KW-1185">Reference proteome</keyword>
<evidence type="ECO:0000259" key="4">
    <source>
        <dbReference type="SMART" id="SM00856"/>
    </source>
</evidence>
<accession>A0ABD1LP87</accession>